<dbReference type="OrthoDB" id="46230at2759"/>
<feature type="transmembrane region" description="Helical" evidence="8">
    <location>
        <begin position="157"/>
        <end position="175"/>
    </location>
</feature>
<evidence type="ECO:0000313" key="9">
    <source>
        <dbReference type="EMBL" id="PNW82974.1"/>
    </source>
</evidence>
<evidence type="ECO:0000256" key="5">
    <source>
        <dbReference type="ARBA" id="ARBA00022989"/>
    </source>
</evidence>
<feature type="transmembrane region" description="Helical" evidence="8">
    <location>
        <begin position="446"/>
        <end position="465"/>
    </location>
</feature>
<evidence type="ECO:0000313" key="10">
    <source>
        <dbReference type="Proteomes" id="UP000006906"/>
    </source>
</evidence>
<dbReference type="Gene3D" id="1.20.1250.20">
    <property type="entry name" value="MFS general substrate transporter like domains"/>
    <property type="match status" value="1"/>
</dbReference>
<dbReference type="GeneID" id="5716956"/>
<evidence type="ECO:0000256" key="8">
    <source>
        <dbReference type="SAM" id="Phobius"/>
    </source>
</evidence>
<dbReference type="InterPro" id="IPR010290">
    <property type="entry name" value="TM_effector"/>
</dbReference>
<dbReference type="AlphaFoldDB" id="A0A2K3DR15"/>
<keyword evidence="3" id="KW-1003">Cell membrane</keyword>
<dbReference type="SUPFAM" id="SSF103473">
    <property type="entry name" value="MFS general substrate transporter"/>
    <property type="match status" value="1"/>
</dbReference>
<dbReference type="KEGG" id="cre:CHLRE_06g301800v5"/>
<feature type="transmembrane region" description="Helical" evidence="8">
    <location>
        <begin position="374"/>
        <end position="399"/>
    </location>
</feature>
<proteinExistence type="predicted"/>
<dbReference type="Pfam" id="PF05977">
    <property type="entry name" value="MFS_3"/>
    <property type="match status" value="1"/>
</dbReference>
<evidence type="ECO:0000256" key="4">
    <source>
        <dbReference type="ARBA" id="ARBA00022692"/>
    </source>
</evidence>
<keyword evidence="2" id="KW-0813">Transport</keyword>
<accession>A0A2K3DR15</accession>
<dbReference type="Gramene" id="PNW82974">
    <property type="protein sequence ID" value="PNW82974"/>
    <property type="gene ID" value="CHLRE_06g301800v5"/>
</dbReference>
<keyword evidence="10" id="KW-1185">Reference proteome</keyword>
<reference evidence="9" key="2">
    <citation type="submission" date="2017-07" db="EMBL/GenBank/DDBJ databases">
        <title>WGS assembly of Chlamydomonas reinhardtii.</title>
        <authorList>
            <consortium name="Chlamydomonas Annotation Team"/>
            <consortium name="JGI Annotation Team"/>
            <person name="Merchant S.S."/>
            <person name="Prochnik S.E."/>
            <person name="Vallon O."/>
            <person name="Harris E.H."/>
            <person name="Karpowicz S.J."/>
            <person name="Witman G.B."/>
            <person name="Terry A."/>
            <person name="Salamov A."/>
            <person name="Fritz-Laylin L.K."/>
            <person name="Marechal-Drouard L."/>
            <person name="Marshall W.F."/>
            <person name="Qu L.H."/>
            <person name="Nelson D.R."/>
            <person name="Sanderfoot A.A."/>
            <person name="Spalding M.H."/>
            <person name="Kapitonov V.V."/>
            <person name="Ren Q."/>
            <person name="Ferris P."/>
            <person name="Lindquist E."/>
            <person name="Shapiro H."/>
            <person name="Lucas S.M."/>
            <person name="Grimwood J."/>
            <person name="Schmutz J."/>
            <person name="Grigoriev I.V."/>
            <person name="Rokhsar D.S."/>
        </authorList>
    </citation>
    <scope>NUCLEOTIDE SEQUENCE</scope>
    <source>
        <strain evidence="9">CC-503 cw92 mt+</strain>
    </source>
</reference>
<feature type="transmembrane region" description="Helical" evidence="8">
    <location>
        <begin position="321"/>
        <end position="342"/>
    </location>
</feature>
<feature type="transmembrane region" description="Helical" evidence="8">
    <location>
        <begin position="411"/>
        <end position="434"/>
    </location>
</feature>
<keyword evidence="5 8" id="KW-1133">Transmembrane helix</keyword>
<organism evidence="9 10">
    <name type="scientific">Chlamydomonas reinhardtii</name>
    <name type="common">Chlamydomonas smithii</name>
    <dbReference type="NCBI Taxonomy" id="3055"/>
    <lineage>
        <taxon>Eukaryota</taxon>
        <taxon>Viridiplantae</taxon>
        <taxon>Chlorophyta</taxon>
        <taxon>core chlorophytes</taxon>
        <taxon>Chlorophyceae</taxon>
        <taxon>CS clade</taxon>
        <taxon>Chlamydomonadales</taxon>
        <taxon>Chlamydomonadaceae</taxon>
        <taxon>Chlamydomonas</taxon>
    </lineage>
</organism>
<evidence type="ECO:0000256" key="7">
    <source>
        <dbReference type="SAM" id="MobiDB-lite"/>
    </source>
</evidence>
<evidence type="ECO:0000256" key="2">
    <source>
        <dbReference type="ARBA" id="ARBA00022448"/>
    </source>
</evidence>
<dbReference type="RefSeq" id="XP_042924321.1">
    <property type="nucleotide sequence ID" value="XM_043063616.1"/>
</dbReference>
<dbReference type="Gramene" id="PNW82973">
    <property type="protein sequence ID" value="PNW82973"/>
    <property type="gene ID" value="CHLRE_06g301800v5"/>
</dbReference>
<keyword evidence="4 8" id="KW-0812">Transmembrane</keyword>
<feature type="compositionally biased region" description="Gly residues" evidence="7">
    <location>
        <begin position="236"/>
        <end position="249"/>
    </location>
</feature>
<name>A0A2K3DR15_CHLRE</name>
<dbReference type="InterPro" id="IPR036259">
    <property type="entry name" value="MFS_trans_sf"/>
</dbReference>
<dbReference type="EMBL" id="CM008967">
    <property type="protein sequence ID" value="PNW82974.1"/>
    <property type="molecule type" value="Genomic_DNA"/>
</dbReference>
<dbReference type="RefSeq" id="XP_042924322.1">
    <property type="nucleotide sequence ID" value="XM_043063615.1"/>
</dbReference>
<dbReference type="EMBL" id="CM008967">
    <property type="protein sequence ID" value="PNW82973.1"/>
    <property type="molecule type" value="Genomic_DNA"/>
</dbReference>
<dbReference type="GO" id="GO:0005886">
    <property type="term" value="C:plasma membrane"/>
    <property type="evidence" value="ECO:0007669"/>
    <property type="project" value="UniProtKB-SubCell"/>
</dbReference>
<feature type="transmembrane region" description="Helical" evidence="8">
    <location>
        <begin position="281"/>
        <end position="301"/>
    </location>
</feature>
<feature type="transmembrane region" description="Helical" evidence="8">
    <location>
        <begin position="349"/>
        <end position="368"/>
    </location>
</feature>
<dbReference type="GO" id="GO:0016020">
    <property type="term" value="C:membrane"/>
    <property type="evidence" value="ECO:0000318"/>
    <property type="project" value="GO_Central"/>
</dbReference>
<dbReference type="ExpressionAtlas" id="A0A2K3DR15">
    <property type="expression patterns" value="baseline and differential"/>
</dbReference>
<comment type="subcellular location">
    <subcellularLocation>
        <location evidence="1">Cell membrane</location>
        <topology evidence="1">Multi-pass membrane protein</topology>
    </subcellularLocation>
</comment>
<gene>
    <name evidence="9" type="ORF">CHLRE_06g301800v5</name>
</gene>
<dbReference type="Proteomes" id="UP000006906">
    <property type="component" value="Chromosome 6"/>
</dbReference>
<protein>
    <submittedName>
        <fullName evidence="9">Uncharacterized protein</fullName>
    </submittedName>
</protein>
<feature type="transmembrane region" description="Helical" evidence="8">
    <location>
        <begin position="116"/>
        <end position="145"/>
    </location>
</feature>
<dbReference type="PANTHER" id="PTHR43266">
    <property type="entry name" value="MACROLIDE-EFFLUX PROTEIN"/>
    <property type="match status" value="1"/>
</dbReference>
<evidence type="ECO:0000256" key="6">
    <source>
        <dbReference type="ARBA" id="ARBA00023136"/>
    </source>
</evidence>
<keyword evidence="6 8" id="KW-0472">Membrane</keyword>
<evidence type="ECO:0000256" key="1">
    <source>
        <dbReference type="ARBA" id="ARBA00004651"/>
    </source>
</evidence>
<sequence>MGGKPRAEFTFIAAYAIISHLSPFDAATHTALFLICRRVPYLLLFPVTGLAADRLNRGALLVAVCLAEGAVSFTLPLVQQQQNIWLLYPLIFCQYCAQAFYDPARAAAIPGVVPRHLICVAGTLDTFGFSLMALGGAALAGHVAALYGTAACFRVEGAAFLLAALLMLPLALATAHRGAASSRRPWSGMGSVAAAAAAAAAAAPEVEAPPELQPLLATHSSQADDAGLLHKRGAPSRGGHGAGSPGNLGAGAGEGEDVSMCGASGTCGALAFIAQRQNWDVAILIWIKATGAMVWGAADILNGRFSTDRAMQSLGGPDQTLGFILAAVGGGCVVGPLIANSITPGVARYWRVSVASAFGLLAAGYAVMAAAPSIFWILPATCIRAAGSNTLYIHSFAILQHRLHEGIRGRVFAVEFVFFTISEASSSLAAGWALDGLGWSERQLSTAMALLASGFMGWWATYAWWMWRGEVSRAAASADEHT</sequence>
<reference evidence="9 10" key="1">
    <citation type="journal article" date="2007" name="Science">
        <title>The Chlamydomonas genome reveals the evolution of key animal and plant functions.</title>
        <authorList>
            <person name="Merchant S.S."/>
            <person name="Prochnik S.E."/>
            <person name="Vallon O."/>
            <person name="Harris E.H."/>
            <person name="Karpowicz S.J."/>
            <person name="Witman G.B."/>
            <person name="Terry A."/>
            <person name="Salamov A."/>
            <person name="Fritz-Laylin L.K."/>
            <person name="Marechal-Drouard L."/>
            <person name="Marshall W.F."/>
            <person name="Qu L.H."/>
            <person name="Nelson D.R."/>
            <person name="Sanderfoot A.A."/>
            <person name="Spalding M.H."/>
            <person name="Kapitonov V.V."/>
            <person name="Ren Q."/>
            <person name="Ferris P."/>
            <person name="Lindquist E."/>
            <person name="Shapiro H."/>
            <person name="Lucas S.M."/>
            <person name="Grimwood J."/>
            <person name="Schmutz J."/>
            <person name="Cardol P."/>
            <person name="Cerutti H."/>
            <person name="Chanfreau G."/>
            <person name="Chen C.L."/>
            <person name="Cognat V."/>
            <person name="Croft M.T."/>
            <person name="Dent R."/>
            <person name="Dutcher S."/>
            <person name="Fernandez E."/>
            <person name="Fukuzawa H."/>
            <person name="Gonzalez-Ballester D."/>
            <person name="Gonzalez-Halphen D."/>
            <person name="Hallmann A."/>
            <person name="Hanikenne M."/>
            <person name="Hippler M."/>
            <person name="Inwood W."/>
            <person name="Jabbari K."/>
            <person name="Kalanon M."/>
            <person name="Kuras R."/>
            <person name="Lefebvre P.A."/>
            <person name="Lemaire S.D."/>
            <person name="Lobanov A.V."/>
            <person name="Lohr M."/>
            <person name="Manuell A."/>
            <person name="Meier I."/>
            <person name="Mets L."/>
            <person name="Mittag M."/>
            <person name="Mittelmeier T."/>
            <person name="Moroney J.V."/>
            <person name="Moseley J."/>
            <person name="Napoli C."/>
            <person name="Nedelcu A.M."/>
            <person name="Niyogi K."/>
            <person name="Novoselov S.V."/>
            <person name="Paulsen I.T."/>
            <person name="Pazour G."/>
            <person name="Purton S."/>
            <person name="Ral J.P."/>
            <person name="Riano-Pachon D.M."/>
            <person name="Riekhof W."/>
            <person name="Rymarquis L."/>
            <person name="Schroda M."/>
            <person name="Stern D."/>
            <person name="Umen J."/>
            <person name="Willows R."/>
            <person name="Wilson N."/>
            <person name="Zimmer S.L."/>
            <person name="Allmer J."/>
            <person name="Balk J."/>
            <person name="Bisova K."/>
            <person name="Chen C.J."/>
            <person name="Elias M."/>
            <person name="Gendler K."/>
            <person name="Hauser C."/>
            <person name="Lamb M.R."/>
            <person name="Ledford H."/>
            <person name="Long J.C."/>
            <person name="Minagawa J."/>
            <person name="Page M.D."/>
            <person name="Pan J."/>
            <person name="Pootakham W."/>
            <person name="Roje S."/>
            <person name="Rose A."/>
            <person name="Stahlberg E."/>
            <person name="Terauchi A.M."/>
            <person name="Yang P."/>
            <person name="Ball S."/>
            <person name="Bowler C."/>
            <person name="Dieckmann C.L."/>
            <person name="Gladyshev V.N."/>
            <person name="Green P."/>
            <person name="Jorgensen R."/>
            <person name="Mayfield S."/>
            <person name="Mueller-Roeber B."/>
            <person name="Rajamani S."/>
            <person name="Sayre R.T."/>
            <person name="Brokstein P."/>
            <person name="Dubchak I."/>
            <person name="Goodstein D."/>
            <person name="Hornick L."/>
            <person name="Huang Y.W."/>
            <person name="Jhaveri J."/>
            <person name="Luo Y."/>
            <person name="Martinez D."/>
            <person name="Ngau W.C."/>
            <person name="Otillar B."/>
            <person name="Poliakov A."/>
            <person name="Porter A."/>
            <person name="Szajkowski L."/>
            <person name="Werner G."/>
            <person name="Zhou K."/>
            <person name="Grigoriev I.V."/>
            <person name="Rokhsar D.S."/>
            <person name="Grossman A.R."/>
        </authorList>
    </citation>
    <scope>NUCLEOTIDE SEQUENCE [LARGE SCALE GENOMIC DNA]</scope>
    <source>
        <strain evidence="10">CC-503</strain>
        <strain evidence="9">CC-503 cw92 mt+</strain>
    </source>
</reference>
<evidence type="ECO:0000256" key="3">
    <source>
        <dbReference type="ARBA" id="ARBA00022475"/>
    </source>
</evidence>
<dbReference type="PANTHER" id="PTHR43266:SF2">
    <property type="entry name" value="MAJOR FACILITATOR SUPERFAMILY (MFS) PROFILE DOMAIN-CONTAINING PROTEIN"/>
    <property type="match status" value="1"/>
</dbReference>
<feature type="region of interest" description="Disordered" evidence="7">
    <location>
        <begin position="228"/>
        <end position="249"/>
    </location>
</feature>